<dbReference type="GO" id="GO:0003677">
    <property type="term" value="F:DNA binding"/>
    <property type="evidence" value="ECO:0007669"/>
    <property type="project" value="UniProtKB-KW"/>
</dbReference>
<keyword evidence="6" id="KW-1185">Reference proteome</keyword>
<dbReference type="Pfam" id="PF01047">
    <property type="entry name" value="MarR"/>
    <property type="match status" value="1"/>
</dbReference>
<dbReference type="AlphaFoldDB" id="A0A1E5G731"/>
<dbReference type="Proteomes" id="UP000095094">
    <property type="component" value="Unassembled WGS sequence"/>
</dbReference>
<dbReference type="PRINTS" id="PR00598">
    <property type="entry name" value="HTHMARR"/>
</dbReference>
<organism evidence="5 6">
    <name type="scientific">Enterococcus termitis</name>
    <dbReference type="NCBI Taxonomy" id="332950"/>
    <lineage>
        <taxon>Bacteria</taxon>
        <taxon>Bacillati</taxon>
        <taxon>Bacillota</taxon>
        <taxon>Bacilli</taxon>
        <taxon>Lactobacillales</taxon>
        <taxon>Enterococcaceae</taxon>
        <taxon>Enterococcus</taxon>
    </lineage>
</organism>
<name>A0A1E5G731_9ENTE</name>
<protein>
    <submittedName>
        <fullName evidence="5">Transcriptional regulator</fullName>
    </submittedName>
</protein>
<comment type="caution">
    <text evidence="5">The sequence shown here is derived from an EMBL/GenBank/DDBJ whole genome shotgun (WGS) entry which is preliminary data.</text>
</comment>
<sequence length="133" mass="15569">MSETIYRLSILQQTFIAEKLKTLQLNSIQARSLSYIYVYPGTIQRELAHYLGKQQATVTNVLKGLEERKLVYREIPKSNERQKNIFLTKEGEHLVTQVNQLFEQLDEKVRKSLTKEEQNKIQGTLDKIEKDLS</sequence>
<evidence type="ECO:0000256" key="1">
    <source>
        <dbReference type="ARBA" id="ARBA00023015"/>
    </source>
</evidence>
<evidence type="ECO:0000313" key="5">
    <source>
        <dbReference type="EMBL" id="OEG08489.1"/>
    </source>
</evidence>
<proteinExistence type="predicted"/>
<reference evidence="6" key="1">
    <citation type="submission" date="2016-09" db="EMBL/GenBank/DDBJ databases">
        <authorList>
            <person name="Gulvik C.A."/>
        </authorList>
    </citation>
    <scope>NUCLEOTIDE SEQUENCE [LARGE SCALE GENOMIC DNA]</scope>
    <source>
        <strain evidence="6">LMG 8895</strain>
    </source>
</reference>
<dbReference type="GO" id="GO:0003700">
    <property type="term" value="F:DNA-binding transcription factor activity"/>
    <property type="evidence" value="ECO:0007669"/>
    <property type="project" value="InterPro"/>
</dbReference>
<evidence type="ECO:0000256" key="3">
    <source>
        <dbReference type="ARBA" id="ARBA00023163"/>
    </source>
</evidence>
<dbReference type="SMART" id="SM00347">
    <property type="entry name" value="HTH_MARR"/>
    <property type="match status" value="1"/>
</dbReference>
<accession>A0A1E5G731</accession>
<keyword evidence="3" id="KW-0804">Transcription</keyword>
<dbReference type="InterPro" id="IPR036388">
    <property type="entry name" value="WH-like_DNA-bd_sf"/>
</dbReference>
<dbReference type="InterPro" id="IPR036390">
    <property type="entry name" value="WH_DNA-bd_sf"/>
</dbReference>
<dbReference type="InterPro" id="IPR000835">
    <property type="entry name" value="HTH_MarR-typ"/>
</dbReference>
<dbReference type="EMBL" id="MIJY01000047">
    <property type="protein sequence ID" value="OEG08489.1"/>
    <property type="molecule type" value="Genomic_DNA"/>
</dbReference>
<evidence type="ECO:0000313" key="6">
    <source>
        <dbReference type="Proteomes" id="UP000095094"/>
    </source>
</evidence>
<evidence type="ECO:0000256" key="2">
    <source>
        <dbReference type="ARBA" id="ARBA00023125"/>
    </source>
</evidence>
<dbReference type="SUPFAM" id="SSF46785">
    <property type="entry name" value="Winged helix' DNA-binding domain"/>
    <property type="match status" value="1"/>
</dbReference>
<keyword evidence="2" id="KW-0238">DNA-binding</keyword>
<dbReference type="PROSITE" id="PS50995">
    <property type="entry name" value="HTH_MARR_2"/>
    <property type="match status" value="1"/>
</dbReference>
<gene>
    <name evidence="5" type="ORF">BCR25_13665</name>
</gene>
<evidence type="ECO:0000259" key="4">
    <source>
        <dbReference type="PROSITE" id="PS50995"/>
    </source>
</evidence>
<keyword evidence="1" id="KW-0805">Transcription regulation</keyword>
<dbReference type="Gene3D" id="1.10.10.10">
    <property type="entry name" value="Winged helix-like DNA-binding domain superfamily/Winged helix DNA-binding domain"/>
    <property type="match status" value="1"/>
</dbReference>
<dbReference type="PANTHER" id="PTHR42756">
    <property type="entry name" value="TRANSCRIPTIONAL REGULATOR, MARR"/>
    <property type="match status" value="1"/>
</dbReference>
<dbReference type="PANTHER" id="PTHR42756:SF1">
    <property type="entry name" value="TRANSCRIPTIONAL REPRESSOR OF EMRAB OPERON"/>
    <property type="match status" value="1"/>
</dbReference>
<feature type="domain" description="HTH marR-type" evidence="4">
    <location>
        <begin position="1"/>
        <end position="130"/>
    </location>
</feature>